<evidence type="ECO:0000256" key="1">
    <source>
        <dbReference type="ARBA" id="ARBA00004132"/>
    </source>
</evidence>
<feature type="compositionally biased region" description="Gly residues" evidence="4">
    <location>
        <begin position="635"/>
        <end position="648"/>
    </location>
</feature>
<feature type="region of interest" description="Disordered" evidence="4">
    <location>
        <begin position="354"/>
        <end position="548"/>
    </location>
</feature>
<feature type="region of interest" description="Disordered" evidence="4">
    <location>
        <begin position="593"/>
        <end position="676"/>
    </location>
</feature>
<dbReference type="CDD" id="cd03571">
    <property type="entry name" value="ENTH"/>
    <property type="match status" value="1"/>
</dbReference>
<dbReference type="GO" id="GO:0005768">
    <property type="term" value="C:endosome"/>
    <property type="evidence" value="ECO:0007669"/>
    <property type="project" value="TreeGrafter"/>
</dbReference>
<dbReference type="EMBL" id="JALJOQ010000131">
    <property type="protein sequence ID" value="KAK9795194.1"/>
    <property type="molecule type" value="Genomic_DNA"/>
</dbReference>
<feature type="compositionally biased region" description="Basic and acidic residues" evidence="4">
    <location>
        <begin position="270"/>
        <end position="282"/>
    </location>
</feature>
<name>A0AAW1NTF3_9CHLO</name>
<dbReference type="GO" id="GO:0005886">
    <property type="term" value="C:plasma membrane"/>
    <property type="evidence" value="ECO:0007669"/>
    <property type="project" value="TreeGrafter"/>
</dbReference>
<evidence type="ECO:0000256" key="4">
    <source>
        <dbReference type="SAM" id="MobiDB-lite"/>
    </source>
</evidence>
<dbReference type="GO" id="GO:0030276">
    <property type="term" value="F:clathrin binding"/>
    <property type="evidence" value="ECO:0007669"/>
    <property type="project" value="TreeGrafter"/>
</dbReference>
<sequence length="676" mass="68293">MVSQQRMDQAYGLFKGLANRAKQYAYNLSEIELKVEDATSNEAWGPTGSQMSEITKASYDSESFKQIMEVLARRLQDQGEDWRHVYKSLLLLEYMAKHGPQKIVDELVSNVNVIEKLQTFQYKDKNGRDWGLNVRQRAKEITALVGDAERMRAERAKAKANETKYTGVSSDDMRGSGGGGGFRKQSSFSSGGGFGTGGYSSGGLGSLGGGGLGAGKGLGSGSRPYGNDRYDDSVGDDHDYSHIRAADPMHSDAQSMSDAVAETQKRIAALRHDTPPRSDSNESAKLAAAGKAAPEAKAPKKLSEVKVNPSIAAAFGAGGRLPSPAPPAAASSQAAATKAPAAAAGGFTDLLGGLDSHAPAPAQAPAPVGNGASPGGKGEDMWSSFANSRGANTAAAPPARFSEGGAFGDGGDPFGGPVSAPPQHSSAQDPFAMPAAAPAASAADPFAAMSGPPAHSHAAPALPAKPSDPFASLGGAPAPSHAMKPQAASSHPTSSADPFSNFGGVPTRGPGGNVASNSPAGSPGGGAFGAFSSAPQAPPAAASKSSMIGQPLPEDIFSAGPPVQPPTGGASRPQMMAGHGGSYLGGVGFQNSPQHSPQHAFGARPQMQQQQQQPFGGSSFGGQQGFGGPAAFQGAYGGGPSISVGGGDFSSSPGHQHVTLPPAPPKNDPFAGLSGF</sequence>
<dbReference type="InterPro" id="IPR013809">
    <property type="entry name" value="ENTH"/>
</dbReference>
<dbReference type="FunFam" id="1.25.40.90:FF:000006">
    <property type="entry name" value="Clathrin interactor 1"/>
    <property type="match status" value="1"/>
</dbReference>
<feature type="region of interest" description="Disordered" evidence="4">
    <location>
        <begin position="219"/>
        <end position="242"/>
    </location>
</feature>
<evidence type="ECO:0000313" key="6">
    <source>
        <dbReference type="EMBL" id="KAK9795194.1"/>
    </source>
</evidence>
<comment type="subcellular location">
    <subcellularLocation>
        <location evidence="1">Cytoplasmic vesicle</location>
        <location evidence="1">Clathrin-coated vesicle</location>
    </subcellularLocation>
</comment>
<feature type="compositionally biased region" description="Low complexity" evidence="4">
    <location>
        <begin position="600"/>
        <end position="617"/>
    </location>
</feature>
<evidence type="ECO:0000256" key="2">
    <source>
        <dbReference type="ARBA" id="ARBA00010130"/>
    </source>
</evidence>
<dbReference type="SMART" id="SM00273">
    <property type="entry name" value="ENTH"/>
    <property type="match status" value="1"/>
</dbReference>
<feature type="compositionally biased region" description="Gly residues" evidence="4">
    <location>
        <begin position="618"/>
        <end position="628"/>
    </location>
</feature>
<dbReference type="AlphaFoldDB" id="A0AAW1NTF3"/>
<dbReference type="PROSITE" id="PS50942">
    <property type="entry name" value="ENTH"/>
    <property type="match status" value="1"/>
</dbReference>
<dbReference type="Pfam" id="PF01417">
    <property type="entry name" value="ENTH"/>
    <property type="match status" value="1"/>
</dbReference>
<feature type="compositionally biased region" description="Basic and acidic residues" evidence="4">
    <location>
        <begin position="226"/>
        <end position="242"/>
    </location>
</feature>
<keyword evidence="3" id="KW-0968">Cytoplasmic vesicle</keyword>
<evidence type="ECO:0000259" key="5">
    <source>
        <dbReference type="PROSITE" id="PS50942"/>
    </source>
</evidence>
<dbReference type="PANTHER" id="PTHR12276">
    <property type="entry name" value="EPSIN/ENT-RELATED"/>
    <property type="match status" value="1"/>
</dbReference>
<dbReference type="GO" id="GO:0005543">
    <property type="term" value="F:phospholipid binding"/>
    <property type="evidence" value="ECO:0007669"/>
    <property type="project" value="TreeGrafter"/>
</dbReference>
<protein>
    <recommendedName>
        <fullName evidence="5">ENTH domain-containing protein</fullName>
    </recommendedName>
</protein>
<feature type="compositionally biased region" description="Gly residues" evidence="4">
    <location>
        <begin position="405"/>
        <end position="414"/>
    </location>
</feature>
<comment type="similarity">
    <text evidence="2">Belongs to the epsin family.</text>
</comment>
<dbReference type="GO" id="GO:0006897">
    <property type="term" value="P:endocytosis"/>
    <property type="evidence" value="ECO:0007669"/>
    <property type="project" value="TreeGrafter"/>
</dbReference>
<evidence type="ECO:0000313" key="7">
    <source>
        <dbReference type="Proteomes" id="UP001465755"/>
    </source>
</evidence>
<reference evidence="6 7" key="1">
    <citation type="journal article" date="2024" name="Nat. Commun.">
        <title>Phylogenomics reveals the evolutionary origins of lichenization in chlorophyte algae.</title>
        <authorList>
            <person name="Puginier C."/>
            <person name="Libourel C."/>
            <person name="Otte J."/>
            <person name="Skaloud P."/>
            <person name="Haon M."/>
            <person name="Grisel S."/>
            <person name="Petersen M."/>
            <person name="Berrin J.G."/>
            <person name="Delaux P.M."/>
            <person name="Dal Grande F."/>
            <person name="Keller J."/>
        </authorList>
    </citation>
    <scope>NUCLEOTIDE SEQUENCE [LARGE SCALE GENOMIC DNA]</scope>
    <source>
        <strain evidence="6 7">SAG 2036</strain>
    </source>
</reference>
<keyword evidence="7" id="KW-1185">Reference proteome</keyword>
<feature type="compositionally biased region" description="Low complexity" evidence="4">
    <location>
        <begin position="529"/>
        <end position="546"/>
    </location>
</feature>
<feature type="compositionally biased region" description="Low complexity" evidence="4">
    <location>
        <begin position="283"/>
        <end position="296"/>
    </location>
</feature>
<feature type="compositionally biased region" description="Low complexity" evidence="4">
    <location>
        <begin position="429"/>
        <end position="467"/>
    </location>
</feature>
<feature type="compositionally biased region" description="Low complexity" evidence="4">
    <location>
        <begin position="358"/>
        <end position="367"/>
    </location>
</feature>
<evidence type="ECO:0000256" key="3">
    <source>
        <dbReference type="ARBA" id="ARBA00023329"/>
    </source>
</evidence>
<feature type="region of interest" description="Disordered" evidence="4">
    <location>
        <begin position="162"/>
        <end position="189"/>
    </location>
</feature>
<dbReference type="Proteomes" id="UP001465755">
    <property type="component" value="Unassembled WGS sequence"/>
</dbReference>
<gene>
    <name evidence="6" type="ORF">WJX73_002511</name>
</gene>
<dbReference type="InterPro" id="IPR008942">
    <property type="entry name" value="ENTH_VHS"/>
</dbReference>
<dbReference type="PANTHER" id="PTHR12276:SF45">
    <property type="entry name" value="CLATHRIN INTERACTOR 1"/>
    <property type="match status" value="1"/>
</dbReference>
<feature type="compositionally biased region" description="Polar residues" evidence="4">
    <location>
        <begin position="487"/>
        <end position="498"/>
    </location>
</feature>
<proteinExistence type="inferred from homology"/>
<dbReference type="Gene3D" id="1.25.40.90">
    <property type="match status" value="1"/>
</dbReference>
<comment type="caution">
    <text evidence="6">The sequence shown here is derived from an EMBL/GenBank/DDBJ whole genome shotgun (WGS) entry which is preliminary data.</text>
</comment>
<organism evidence="6 7">
    <name type="scientific">Symbiochloris irregularis</name>
    <dbReference type="NCBI Taxonomy" id="706552"/>
    <lineage>
        <taxon>Eukaryota</taxon>
        <taxon>Viridiplantae</taxon>
        <taxon>Chlorophyta</taxon>
        <taxon>core chlorophytes</taxon>
        <taxon>Trebouxiophyceae</taxon>
        <taxon>Trebouxiales</taxon>
        <taxon>Trebouxiaceae</taxon>
        <taxon>Symbiochloris</taxon>
    </lineage>
</organism>
<dbReference type="GO" id="GO:0030125">
    <property type="term" value="C:clathrin vesicle coat"/>
    <property type="evidence" value="ECO:0007669"/>
    <property type="project" value="TreeGrafter"/>
</dbReference>
<dbReference type="SUPFAM" id="SSF48464">
    <property type="entry name" value="ENTH/VHS domain"/>
    <property type="match status" value="1"/>
</dbReference>
<feature type="domain" description="ENTH" evidence="5">
    <location>
        <begin position="23"/>
        <end position="155"/>
    </location>
</feature>
<feature type="region of interest" description="Disordered" evidence="4">
    <location>
        <begin position="269"/>
        <end position="303"/>
    </location>
</feature>
<accession>A0AAW1NTF3</accession>